<keyword evidence="7 8" id="KW-0456">Lyase</keyword>
<sequence length="194" mass="22182">MKTYKINEIFYSLQGEGYYTGTPAIFIRFSGCNLHCPYCDTDHSDGQLLTEPEILEEVEKYPSQHVVLTGGEPSLFIDREFIISLHSLGKFVAIETNGTHPLPGNADWVTLSPKFDVQTGAELSLRECDEIKVIYHRQDMSIYSGIAARHHFLQPCDTGDPEENRRLLSEAIEFCKEHPHWRLSLQTHKFIGIR</sequence>
<dbReference type="EMBL" id="JADILV010000045">
    <property type="protein sequence ID" value="MBO8483769.1"/>
    <property type="molecule type" value="Genomic_DNA"/>
</dbReference>
<proteinExistence type="inferred from homology"/>
<dbReference type="Proteomes" id="UP000725002">
    <property type="component" value="Unassembled WGS sequence"/>
</dbReference>
<dbReference type="Gene3D" id="3.20.20.70">
    <property type="entry name" value="Aldolase class I"/>
    <property type="match status" value="1"/>
</dbReference>
<comment type="function">
    <text evidence="8">Catalyzes the complex heterocyclic radical-mediated conversion of 6-carboxy-5,6,7,8-tetrahydropterin (CPH4) to 7-carboxy-7-deazaguanine (CDG), a step common to the biosynthetic pathways of all 7-deazapurine-containing compounds.</text>
</comment>
<evidence type="ECO:0000313" key="11">
    <source>
        <dbReference type="Proteomes" id="UP000725002"/>
    </source>
</evidence>
<keyword evidence="4 8" id="KW-0460">Magnesium</keyword>
<feature type="binding site" evidence="8">
    <location>
        <position position="36"/>
    </location>
    <ligand>
        <name>[4Fe-4S] cluster</name>
        <dbReference type="ChEBI" id="CHEBI:49883"/>
        <note>4Fe-4S-S-AdoMet</note>
    </ligand>
</feature>
<feature type="binding site" evidence="8">
    <location>
        <position position="71"/>
    </location>
    <ligand>
        <name>S-adenosyl-L-methionine</name>
        <dbReference type="ChEBI" id="CHEBI:59789"/>
    </ligand>
</feature>
<dbReference type="GO" id="GO:1904047">
    <property type="term" value="F:S-adenosyl-L-methionine binding"/>
    <property type="evidence" value="ECO:0007669"/>
    <property type="project" value="UniProtKB-UniRule"/>
</dbReference>
<reference evidence="10" key="1">
    <citation type="submission" date="2020-10" db="EMBL/GenBank/DDBJ databases">
        <authorList>
            <person name="Gilroy R."/>
        </authorList>
    </citation>
    <scope>NUCLEOTIDE SEQUENCE</scope>
    <source>
        <strain evidence="10">G3-8215</strain>
    </source>
</reference>
<evidence type="ECO:0000259" key="9">
    <source>
        <dbReference type="PROSITE" id="PS51918"/>
    </source>
</evidence>
<dbReference type="GO" id="GO:0051539">
    <property type="term" value="F:4 iron, 4 sulfur cluster binding"/>
    <property type="evidence" value="ECO:0007669"/>
    <property type="project" value="UniProtKB-UniRule"/>
</dbReference>
<feature type="binding site" evidence="8">
    <location>
        <position position="32"/>
    </location>
    <ligand>
        <name>[4Fe-4S] cluster</name>
        <dbReference type="ChEBI" id="CHEBI:49883"/>
        <note>4Fe-4S-S-AdoMet</note>
    </ligand>
</feature>
<keyword evidence="6 8" id="KW-0411">Iron-sulfur</keyword>
<dbReference type="InterPro" id="IPR013785">
    <property type="entry name" value="Aldolase_TIM"/>
</dbReference>
<dbReference type="EC" id="4.3.99.3" evidence="8"/>
<accession>A0A940DSK4</accession>
<comment type="pathway">
    <text evidence="8">Purine metabolism; 7-cyano-7-deazaguanine biosynthesis.</text>
</comment>
<dbReference type="InterPro" id="IPR024924">
    <property type="entry name" value="7-CO-7-deazaguanine_synth-like"/>
</dbReference>
<comment type="caution">
    <text evidence="8">Lacks conserved residue(s) required for the propagation of feature annotation.</text>
</comment>
<comment type="cofactor">
    <cofactor evidence="8">
        <name>S-adenosyl-L-methionine</name>
        <dbReference type="ChEBI" id="CHEBI:59789"/>
    </cofactor>
    <text evidence="8">Binds 1 S-adenosyl-L-methionine per subunit.</text>
</comment>
<feature type="domain" description="Radical SAM core" evidence="9">
    <location>
        <begin position="19"/>
        <end position="194"/>
    </location>
</feature>
<dbReference type="PANTHER" id="PTHR42836:SF1">
    <property type="entry name" value="7-CARBOXY-7-DEAZAGUANINE SYNTHASE"/>
    <property type="match status" value="1"/>
</dbReference>
<evidence type="ECO:0000256" key="8">
    <source>
        <dbReference type="HAMAP-Rule" id="MF_00917"/>
    </source>
</evidence>
<evidence type="ECO:0000256" key="3">
    <source>
        <dbReference type="ARBA" id="ARBA00022723"/>
    </source>
</evidence>
<feature type="binding site" evidence="8">
    <location>
        <position position="69"/>
    </location>
    <ligand>
        <name>substrate</name>
    </ligand>
</feature>
<feature type="binding site" evidence="8">
    <location>
        <begin position="38"/>
        <end position="40"/>
    </location>
    <ligand>
        <name>S-adenosyl-L-methionine</name>
        <dbReference type="ChEBI" id="CHEBI:59789"/>
    </ligand>
</feature>
<evidence type="ECO:0000256" key="1">
    <source>
        <dbReference type="ARBA" id="ARBA00022485"/>
    </source>
</evidence>
<dbReference type="SFLD" id="SFLDS00029">
    <property type="entry name" value="Radical_SAM"/>
    <property type="match status" value="1"/>
</dbReference>
<dbReference type="PANTHER" id="PTHR42836">
    <property type="entry name" value="7-CARBOXY-7-DEAZAGUANINE SYNTHASE"/>
    <property type="match status" value="1"/>
</dbReference>
<dbReference type="PIRSF" id="PIRSF000370">
    <property type="entry name" value="QueE"/>
    <property type="match status" value="1"/>
</dbReference>
<feature type="binding site" evidence="8">
    <location>
        <position position="41"/>
    </location>
    <ligand>
        <name>Mg(2+)</name>
        <dbReference type="ChEBI" id="CHEBI:18420"/>
    </ligand>
</feature>
<dbReference type="GO" id="GO:0000287">
    <property type="term" value="F:magnesium ion binding"/>
    <property type="evidence" value="ECO:0007669"/>
    <property type="project" value="UniProtKB-UniRule"/>
</dbReference>
<comment type="catalytic activity">
    <reaction evidence="8">
        <text>6-carboxy-5,6,7,8-tetrahydropterin + H(+) = 7-carboxy-7-carbaguanine + NH4(+)</text>
        <dbReference type="Rhea" id="RHEA:27974"/>
        <dbReference type="ChEBI" id="CHEBI:15378"/>
        <dbReference type="ChEBI" id="CHEBI:28938"/>
        <dbReference type="ChEBI" id="CHEBI:61032"/>
        <dbReference type="ChEBI" id="CHEBI:61036"/>
        <dbReference type="EC" id="4.3.99.3"/>
    </reaction>
</comment>
<comment type="similarity">
    <text evidence="8">Belongs to the radical SAM superfamily. 7-carboxy-7-deazaguanine synthase family.</text>
</comment>
<evidence type="ECO:0000256" key="4">
    <source>
        <dbReference type="ARBA" id="ARBA00022842"/>
    </source>
</evidence>
<keyword evidence="2 8" id="KW-0949">S-adenosyl-L-methionine</keyword>
<dbReference type="GO" id="GO:0016840">
    <property type="term" value="F:carbon-nitrogen lyase activity"/>
    <property type="evidence" value="ECO:0007669"/>
    <property type="project" value="UniProtKB-UniRule"/>
</dbReference>
<keyword evidence="5 8" id="KW-0408">Iron</keyword>
<evidence type="ECO:0000256" key="7">
    <source>
        <dbReference type="ARBA" id="ARBA00023239"/>
    </source>
</evidence>
<dbReference type="GO" id="GO:0008616">
    <property type="term" value="P:tRNA queuosine(34) biosynthetic process"/>
    <property type="evidence" value="ECO:0007669"/>
    <property type="project" value="UniProtKB-UniRule"/>
</dbReference>
<dbReference type="InterPro" id="IPR007197">
    <property type="entry name" value="rSAM"/>
</dbReference>
<comment type="subunit">
    <text evidence="8">Homodimer.</text>
</comment>
<dbReference type="InterPro" id="IPR058240">
    <property type="entry name" value="rSAM_sf"/>
</dbReference>
<dbReference type="AlphaFoldDB" id="A0A940DSK4"/>
<feature type="binding site" evidence="8">
    <location>
        <begin position="112"/>
        <end position="114"/>
    </location>
    <ligand>
        <name>S-adenosyl-L-methionine</name>
        <dbReference type="ChEBI" id="CHEBI:59789"/>
    </ligand>
</feature>
<evidence type="ECO:0000256" key="5">
    <source>
        <dbReference type="ARBA" id="ARBA00023004"/>
    </source>
</evidence>
<name>A0A940DSK4_9BACT</name>
<evidence type="ECO:0000313" key="10">
    <source>
        <dbReference type="EMBL" id="MBO8483769.1"/>
    </source>
</evidence>
<feature type="binding site" evidence="8">
    <location>
        <position position="39"/>
    </location>
    <ligand>
        <name>[4Fe-4S] cluster</name>
        <dbReference type="ChEBI" id="CHEBI:49883"/>
        <note>4Fe-4S-S-AdoMet</note>
    </ligand>
</feature>
<evidence type="ECO:0000256" key="6">
    <source>
        <dbReference type="ARBA" id="ARBA00023014"/>
    </source>
</evidence>
<dbReference type="Pfam" id="PF04055">
    <property type="entry name" value="Radical_SAM"/>
    <property type="match status" value="1"/>
</dbReference>
<keyword evidence="3 8" id="KW-0479">Metal-binding</keyword>
<dbReference type="PROSITE" id="PS51918">
    <property type="entry name" value="RADICAL_SAM"/>
    <property type="match status" value="1"/>
</dbReference>
<gene>
    <name evidence="8" type="primary">queE</name>
    <name evidence="10" type="ORF">IAB75_06625</name>
</gene>
<keyword evidence="8" id="KW-0671">Queuosine biosynthesis</keyword>
<dbReference type="SUPFAM" id="SSF102114">
    <property type="entry name" value="Radical SAM enzymes"/>
    <property type="match status" value="1"/>
</dbReference>
<dbReference type="HAMAP" id="MF_00917">
    <property type="entry name" value="QueE"/>
    <property type="match status" value="1"/>
</dbReference>
<comment type="caution">
    <text evidence="10">The sequence shown here is derived from an EMBL/GenBank/DDBJ whole genome shotgun (WGS) entry which is preliminary data.</text>
</comment>
<feature type="binding site" evidence="8">
    <location>
        <begin position="13"/>
        <end position="15"/>
    </location>
    <ligand>
        <name>substrate</name>
    </ligand>
</feature>
<organism evidence="10 11">
    <name type="scientific">Candidatus Cryptobacteroides avicola</name>
    <dbReference type="NCBI Taxonomy" id="2840757"/>
    <lineage>
        <taxon>Bacteria</taxon>
        <taxon>Pseudomonadati</taxon>
        <taxon>Bacteroidota</taxon>
        <taxon>Bacteroidia</taxon>
        <taxon>Bacteroidales</taxon>
        <taxon>Candidatus Cryptobacteroides</taxon>
    </lineage>
</organism>
<feature type="binding site" evidence="8">
    <location>
        <position position="28"/>
    </location>
    <ligand>
        <name>substrate</name>
    </ligand>
</feature>
<keyword evidence="1 8" id="KW-0004">4Fe-4S</keyword>
<feature type="binding site" evidence="8">
    <location>
        <begin position="154"/>
        <end position="157"/>
    </location>
    <ligand>
        <name>S-adenosyl-L-methionine</name>
        <dbReference type="ChEBI" id="CHEBI:59789"/>
    </ligand>
</feature>
<reference evidence="10" key="2">
    <citation type="journal article" date="2021" name="PeerJ">
        <title>Extensive microbial diversity within the chicken gut microbiome revealed by metagenomics and culture.</title>
        <authorList>
            <person name="Gilroy R."/>
            <person name="Ravi A."/>
            <person name="Getino M."/>
            <person name="Pursley I."/>
            <person name="Horton D.L."/>
            <person name="Alikhan N.F."/>
            <person name="Baker D."/>
            <person name="Gharbi K."/>
            <person name="Hall N."/>
            <person name="Watson M."/>
            <person name="Adriaenssens E.M."/>
            <person name="Foster-Nyarko E."/>
            <person name="Jarju S."/>
            <person name="Secka A."/>
            <person name="Antonio M."/>
            <person name="Oren A."/>
            <person name="Chaudhuri R.R."/>
            <person name="La Ragione R."/>
            <person name="Hildebrand F."/>
            <person name="Pallen M.J."/>
        </authorList>
    </citation>
    <scope>NUCLEOTIDE SEQUENCE</scope>
    <source>
        <strain evidence="10">G3-8215</strain>
    </source>
</reference>
<protein>
    <recommendedName>
        <fullName evidence="8">7-carboxy-7-deazaguanine synthase</fullName>
        <shortName evidence="8">CDG synthase</shortName>
        <ecNumber evidence="8">4.3.99.3</ecNumber>
    </recommendedName>
    <alternativeName>
        <fullName evidence="8">Queuosine biosynthesis protein QueE</fullName>
    </alternativeName>
</protein>
<evidence type="ECO:0000256" key="2">
    <source>
        <dbReference type="ARBA" id="ARBA00022691"/>
    </source>
</evidence>
<dbReference type="CDD" id="cd01335">
    <property type="entry name" value="Radical_SAM"/>
    <property type="match status" value="1"/>
</dbReference>
<comment type="cofactor">
    <cofactor evidence="8">
        <name>Mg(2+)</name>
        <dbReference type="ChEBI" id="CHEBI:18420"/>
    </cofactor>
</comment>
<comment type="cofactor">
    <cofactor evidence="8">
        <name>[4Fe-4S] cluster</name>
        <dbReference type="ChEBI" id="CHEBI:49883"/>
    </cofactor>
    <text evidence="8">Binds 1 [4Fe-4S] cluster. The cluster is coordinated with 3 cysteines and an exchangeable S-adenosyl-L-methionine.</text>
</comment>